<evidence type="ECO:0000256" key="1">
    <source>
        <dbReference type="SAM" id="MobiDB-lite"/>
    </source>
</evidence>
<feature type="region of interest" description="Disordered" evidence="1">
    <location>
        <begin position="1"/>
        <end position="60"/>
    </location>
</feature>
<accession>A0ABR2VKK4</accession>
<proteinExistence type="predicted"/>
<dbReference type="EMBL" id="JASJQH010010427">
    <property type="protein sequence ID" value="KAK9670904.1"/>
    <property type="molecule type" value="Genomic_DNA"/>
</dbReference>
<evidence type="ECO:0000313" key="3">
    <source>
        <dbReference type="Proteomes" id="UP001479436"/>
    </source>
</evidence>
<keyword evidence="3" id="KW-1185">Reference proteome</keyword>
<sequence>MLYSQQPSSSGGKGYSGDPSQRGDQKNYPRSRYGRQYEEDNQDNEYEGGLTGRSGQKNYPHFRYGCQYEEDEQDNEYYHLCHAALSVRVQN</sequence>
<comment type="caution">
    <text evidence="2">The sequence shown here is derived from an EMBL/GenBank/DDBJ whole genome shotgun (WGS) entry which is preliminary data.</text>
</comment>
<feature type="compositionally biased region" description="Polar residues" evidence="1">
    <location>
        <begin position="1"/>
        <end position="10"/>
    </location>
</feature>
<gene>
    <name evidence="2" type="ORF">K7432_017272</name>
</gene>
<dbReference type="Proteomes" id="UP001479436">
    <property type="component" value="Unassembled WGS sequence"/>
</dbReference>
<evidence type="ECO:0000313" key="2">
    <source>
        <dbReference type="EMBL" id="KAK9670904.1"/>
    </source>
</evidence>
<name>A0ABR2VKK4_9FUNG</name>
<reference evidence="2 3" key="1">
    <citation type="submission" date="2023-04" db="EMBL/GenBank/DDBJ databases">
        <title>Genome of Basidiobolus ranarum AG-B5.</title>
        <authorList>
            <person name="Stajich J.E."/>
            <person name="Carter-House D."/>
            <person name="Gryganskyi A."/>
        </authorList>
    </citation>
    <scope>NUCLEOTIDE SEQUENCE [LARGE SCALE GENOMIC DNA]</scope>
    <source>
        <strain evidence="2 3">AG-B5</strain>
    </source>
</reference>
<protein>
    <submittedName>
        <fullName evidence="2">Uncharacterized protein</fullName>
    </submittedName>
</protein>
<organism evidence="2 3">
    <name type="scientific">Basidiobolus ranarum</name>
    <dbReference type="NCBI Taxonomy" id="34480"/>
    <lineage>
        <taxon>Eukaryota</taxon>
        <taxon>Fungi</taxon>
        <taxon>Fungi incertae sedis</taxon>
        <taxon>Zoopagomycota</taxon>
        <taxon>Entomophthoromycotina</taxon>
        <taxon>Basidiobolomycetes</taxon>
        <taxon>Basidiobolales</taxon>
        <taxon>Basidiobolaceae</taxon>
        <taxon>Basidiobolus</taxon>
    </lineage>
</organism>